<dbReference type="Proteomes" id="UP000663879">
    <property type="component" value="Unassembled WGS sequence"/>
</dbReference>
<reference evidence="3" key="1">
    <citation type="submission" date="2021-02" db="EMBL/GenBank/DDBJ databases">
        <authorList>
            <person name="Nowell W R."/>
        </authorList>
    </citation>
    <scope>NUCLEOTIDE SEQUENCE</scope>
    <source>
        <strain evidence="3">Ploen Becks lab</strain>
    </source>
</reference>
<keyword evidence="1" id="KW-0812">Transmembrane</keyword>
<accession>A0A813VLX9</accession>
<comment type="caution">
    <text evidence="3">The sequence shown here is derived from an EMBL/GenBank/DDBJ whole genome shotgun (WGS) entry which is preliminary data.</text>
</comment>
<feature type="transmembrane region" description="Helical" evidence="1">
    <location>
        <begin position="67"/>
        <end position="87"/>
    </location>
</feature>
<keyword evidence="1" id="KW-1133">Transmembrane helix</keyword>
<protein>
    <recommendedName>
        <fullName evidence="2">Shisa N-terminal domain-containing protein</fullName>
    </recommendedName>
</protein>
<evidence type="ECO:0000256" key="1">
    <source>
        <dbReference type="SAM" id="Phobius"/>
    </source>
</evidence>
<dbReference type="EMBL" id="CAJNOC010001213">
    <property type="protein sequence ID" value="CAF0845245.1"/>
    <property type="molecule type" value="Genomic_DNA"/>
</dbReference>
<evidence type="ECO:0000313" key="4">
    <source>
        <dbReference type="Proteomes" id="UP000663879"/>
    </source>
</evidence>
<dbReference type="Pfam" id="PF13908">
    <property type="entry name" value="Shisa_N"/>
    <property type="match status" value="1"/>
</dbReference>
<gene>
    <name evidence="3" type="ORF">OXX778_LOCUS8665</name>
</gene>
<sequence length="161" mass="18371">MPYDTCEEFYDIYNFYYSEKVCNRYDQYCCGQCNNRYCCGSSVFRLDQTKCKFIVPTIKPNRGNISLGAWVLATIVFFLIVFFICLIKKSVKSASSSVTPNNQQSLELNSAYSSQIVNDSTHHSSRVNTFDNKVFQADHGLPPSYESILESVKNNNQQTSV</sequence>
<dbReference type="AlphaFoldDB" id="A0A813VLX9"/>
<organism evidence="3 4">
    <name type="scientific">Brachionus calyciflorus</name>
    <dbReference type="NCBI Taxonomy" id="104777"/>
    <lineage>
        <taxon>Eukaryota</taxon>
        <taxon>Metazoa</taxon>
        <taxon>Spiralia</taxon>
        <taxon>Gnathifera</taxon>
        <taxon>Rotifera</taxon>
        <taxon>Eurotatoria</taxon>
        <taxon>Monogononta</taxon>
        <taxon>Pseudotrocha</taxon>
        <taxon>Ploima</taxon>
        <taxon>Brachionidae</taxon>
        <taxon>Brachionus</taxon>
    </lineage>
</organism>
<keyword evidence="1" id="KW-0472">Membrane</keyword>
<proteinExistence type="predicted"/>
<feature type="domain" description="Shisa N-terminal" evidence="2">
    <location>
        <begin position="4"/>
        <end position="52"/>
    </location>
</feature>
<dbReference type="InterPro" id="IPR053891">
    <property type="entry name" value="Shisa_N"/>
</dbReference>
<dbReference type="OrthoDB" id="9949323at2759"/>
<name>A0A813VLX9_9BILA</name>
<evidence type="ECO:0000313" key="3">
    <source>
        <dbReference type="EMBL" id="CAF0845245.1"/>
    </source>
</evidence>
<evidence type="ECO:0000259" key="2">
    <source>
        <dbReference type="Pfam" id="PF13908"/>
    </source>
</evidence>
<keyword evidence="4" id="KW-1185">Reference proteome</keyword>